<accession>A0A2A6BZ37</accession>
<dbReference type="AlphaFoldDB" id="H3FDV7"/>
<reference evidence="6" key="1">
    <citation type="journal article" date="2008" name="Nat. Genet.">
        <title>The Pristionchus pacificus genome provides a unique perspective on nematode lifestyle and parasitism.</title>
        <authorList>
            <person name="Dieterich C."/>
            <person name="Clifton S.W."/>
            <person name="Schuster L.N."/>
            <person name="Chinwalla A."/>
            <person name="Delehaunty K."/>
            <person name="Dinkelacker I."/>
            <person name="Fulton L."/>
            <person name="Fulton R."/>
            <person name="Godfrey J."/>
            <person name="Minx P."/>
            <person name="Mitreva M."/>
            <person name="Roeseler W."/>
            <person name="Tian H."/>
            <person name="Witte H."/>
            <person name="Yang S.P."/>
            <person name="Wilson R.K."/>
            <person name="Sommer R.J."/>
        </authorList>
    </citation>
    <scope>NUCLEOTIDE SEQUENCE [LARGE SCALE GENOMIC DNA]</scope>
    <source>
        <strain evidence="6">PS312</strain>
    </source>
</reference>
<feature type="region of interest" description="Disordered" evidence="1">
    <location>
        <begin position="1"/>
        <end position="23"/>
    </location>
</feature>
<dbReference type="EnsemblMetazoa" id="PPA42919.1">
    <property type="protein sequence ID" value="PPA42919.1"/>
    <property type="gene ID" value="WBGene00281288"/>
</dbReference>
<accession>H3FDV7</accession>
<evidence type="ECO:0000313" key="3">
    <source>
        <dbReference type="EnsemblMetazoa" id="PPA42915.1"/>
    </source>
</evidence>
<name>H3FDV7_PRIPA</name>
<dbReference type="Proteomes" id="UP000005239">
    <property type="component" value="Unassembled WGS sequence"/>
</dbReference>
<protein>
    <submittedName>
        <fullName evidence="4">Uncharacterized protein</fullName>
    </submittedName>
</protein>
<sequence>MYACEDSTAGNVPPANSFMDGQHIPNPNMNVFNRQPIARKKIAPDGRSYVKPTANPMDEFFCNGPLESLEKKEEKTVYVFHMAKGAVVNITSK</sequence>
<evidence type="ECO:0000313" key="2">
    <source>
        <dbReference type="EnsemblMetazoa" id="PPA29887.1"/>
    </source>
</evidence>
<dbReference type="EnsemblMetazoa" id="PPA42915.1">
    <property type="protein sequence ID" value="PPA42915.1"/>
    <property type="gene ID" value="WBGene00281284"/>
</dbReference>
<dbReference type="EnsemblMetazoa" id="PPA42917.1">
    <property type="protein sequence ID" value="PPA42917.1"/>
    <property type="gene ID" value="WBGene00281286"/>
</dbReference>
<evidence type="ECO:0000313" key="6">
    <source>
        <dbReference type="Proteomes" id="UP000005239"/>
    </source>
</evidence>
<accession>A0A454XMD6</accession>
<evidence type="ECO:0000313" key="5">
    <source>
        <dbReference type="EnsemblMetazoa" id="PPA42919.1"/>
    </source>
</evidence>
<evidence type="ECO:0000313" key="4">
    <source>
        <dbReference type="EnsemblMetazoa" id="PPA42917.1"/>
    </source>
</evidence>
<proteinExistence type="predicted"/>
<dbReference type="EnsemblMetazoa" id="PPA29887.1">
    <property type="protein sequence ID" value="PPA29887.1"/>
    <property type="gene ID" value="WBGene00202756"/>
</dbReference>
<organism evidence="4 6">
    <name type="scientific">Pristionchus pacificus</name>
    <name type="common">Parasitic nematode worm</name>
    <dbReference type="NCBI Taxonomy" id="54126"/>
    <lineage>
        <taxon>Eukaryota</taxon>
        <taxon>Metazoa</taxon>
        <taxon>Ecdysozoa</taxon>
        <taxon>Nematoda</taxon>
        <taxon>Chromadorea</taxon>
        <taxon>Rhabditida</taxon>
        <taxon>Rhabditina</taxon>
        <taxon>Diplogasteromorpha</taxon>
        <taxon>Diplogasteroidea</taxon>
        <taxon>Neodiplogasteridae</taxon>
        <taxon>Pristionchus</taxon>
    </lineage>
</organism>
<evidence type="ECO:0000256" key="1">
    <source>
        <dbReference type="SAM" id="MobiDB-lite"/>
    </source>
</evidence>
<reference evidence="4" key="2">
    <citation type="submission" date="2022-06" db="UniProtKB">
        <authorList>
            <consortium name="EnsemblMetazoa"/>
        </authorList>
    </citation>
    <scope>IDENTIFICATION</scope>
    <source>
        <strain evidence="4">PS312</strain>
    </source>
</reference>
<keyword evidence="6" id="KW-1185">Reference proteome</keyword>
<gene>
    <name evidence="4" type="primary">WBGene00281286</name>
    <name evidence="2" type="synonym">WBGene00202756</name>
    <name evidence="3" type="synonym">WBGene00281284</name>
    <name evidence="5" type="synonym">WBGene00281288</name>
</gene>